<dbReference type="InterPro" id="IPR001360">
    <property type="entry name" value="Glyco_hydro_1"/>
</dbReference>
<dbReference type="InterPro" id="IPR017853">
    <property type="entry name" value="GH"/>
</dbReference>
<dbReference type="SMR" id="A0A7M7G244"/>
<keyword evidence="4" id="KW-0378">Hydrolase</keyword>
<dbReference type="PRINTS" id="PR00131">
    <property type="entry name" value="GLHYDRLASE1"/>
</dbReference>
<evidence type="ECO:0000256" key="4">
    <source>
        <dbReference type="ARBA" id="ARBA00022801"/>
    </source>
</evidence>
<dbReference type="GO" id="GO:0008422">
    <property type="term" value="F:beta-glucosidase activity"/>
    <property type="evidence" value="ECO:0007669"/>
    <property type="project" value="TreeGrafter"/>
</dbReference>
<dbReference type="Proteomes" id="UP000002358">
    <property type="component" value="Chromosome 1"/>
</dbReference>
<evidence type="ECO:0000256" key="2">
    <source>
        <dbReference type="ARBA" id="ARBA00011738"/>
    </source>
</evidence>
<comment type="subunit">
    <text evidence="2">Homodimer.</text>
</comment>
<proteinExistence type="inferred from homology"/>
<dbReference type="GO" id="GO:0005975">
    <property type="term" value="P:carbohydrate metabolic process"/>
    <property type="evidence" value="ECO:0007669"/>
    <property type="project" value="InterPro"/>
</dbReference>
<comment type="similarity">
    <text evidence="1 8">Belongs to the glycosyl hydrolase 1 family.</text>
</comment>
<evidence type="ECO:0000256" key="1">
    <source>
        <dbReference type="ARBA" id="ARBA00010838"/>
    </source>
</evidence>
<dbReference type="Pfam" id="PF00232">
    <property type="entry name" value="Glyco_hydro_1"/>
    <property type="match status" value="1"/>
</dbReference>
<reference evidence="9" key="1">
    <citation type="submission" date="2021-01" db="UniProtKB">
        <authorList>
            <consortium name="EnsemblMetazoa"/>
        </authorList>
    </citation>
    <scope>IDENTIFICATION</scope>
</reference>
<evidence type="ECO:0000256" key="6">
    <source>
        <dbReference type="ARBA" id="ARBA00023295"/>
    </source>
</evidence>
<accession>A0A7M7G244</accession>
<dbReference type="AlphaFoldDB" id="A0A7M7G244"/>
<keyword evidence="10" id="KW-1185">Reference proteome</keyword>
<dbReference type="EnsemblMetazoa" id="XM_001600058">
    <property type="protein sequence ID" value="XP_001600108"/>
    <property type="gene ID" value="LOC100115364"/>
</dbReference>
<evidence type="ECO:0000256" key="8">
    <source>
        <dbReference type="RuleBase" id="RU003690"/>
    </source>
</evidence>
<organism evidence="9 10">
    <name type="scientific">Nasonia vitripennis</name>
    <name type="common">Parasitic wasp</name>
    <dbReference type="NCBI Taxonomy" id="7425"/>
    <lineage>
        <taxon>Eukaryota</taxon>
        <taxon>Metazoa</taxon>
        <taxon>Ecdysozoa</taxon>
        <taxon>Arthropoda</taxon>
        <taxon>Hexapoda</taxon>
        <taxon>Insecta</taxon>
        <taxon>Pterygota</taxon>
        <taxon>Neoptera</taxon>
        <taxon>Endopterygota</taxon>
        <taxon>Hymenoptera</taxon>
        <taxon>Apocrita</taxon>
        <taxon>Proctotrupomorpha</taxon>
        <taxon>Chalcidoidea</taxon>
        <taxon>Pteromalidae</taxon>
        <taxon>Pteromalinae</taxon>
        <taxon>Nasonia</taxon>
    </lineage>
</organism>
<protein>
    <recommendedName>
        <fullName evidence="3">beta-glucosidase</fullName>
        <ecNumber evidence="3">3.2.1.21</ecNumber>
    </recommendedName>
</protein>
<evidence type="ECO:0000313" key="9">
    <source>
        <dbReference type="EnsemblMetazoa" id="XP_001600108"/>
    </source>
</evidence>
<evidence type="ECO:0000256" key="3">
    <source>
        <dbReference type="ARBA" id="ARBA00012744"/>
    </source>
</evidence>
<evidence type="ECO:0000256" key="5">
    <source>
        <dbReference type="ARBA" id="ARBA00023180"/>
    </source>
</evidence>
<dbReference type="FunCoup" id="A0A7M7G244">
    <property type="interactions" value="2"/>
</dbReference>
<dbReference type="PROSITE" id="PS00572">
    <property type="entry name" value="GLYCOSYL_HYDROL_F1_1"/>
    <property type="match status" value="1"/>
</dbReference>
<dbReference type="GeneID" id="100115364"/>
<dbReference type="EC" id="3.2.1.21" evidence="3"/>
<sequence>MSYVRLNFYQLSIIILRVVILKGEHVINLNFPDDFSIGIGTSSYQIEGAWNTSDKGESVWDRYVHQNPHKIHNQSTGDFACDSYHKYKEDVKQIKDMGLNHYRFSLSWPRILPTGYANVRSKDGLKYYHDLLTELEANKITPFVTIYHWDHPEALQKIGGWTNEIMVDLFGDYARIVFREFGDRVKFFTTINEPFAVCRDGYTTGVQAPGYTLGRVAEYLCGHNILKAHARAYHIYNDEFRASQGGKIGISLPCYHHFLNDENDVMLREIAFQFECGRFAHPIFSAEGDYPTIVKERISERSKLQGYTRSKLPTFTKDWIEYIKGSADYYGLNHYTSAIVEAAPKDENGIEVNDEGVIYKSDPKWVNTTSDWLKIVPEGLRYVLKTIKQRYGNPEIYILENGVSDNGTLSDLQRKEYLHSYMREMLIAMKLDGCNVKAYTIWSLLDNFEWDRGYSEHFGVIKVDFNSTDRSRTPKESAQWIKTIANNRKLT</sequence>
<dbReference type="PANTHER" id="PTHR10353">
    <property type="entry name" value="GLYCOSYL HYDROLASE"/>
    <property type="match status" value="1"/>
</dbReference>
<evidence type="ECO:0000313" key="10">
    <source>
        <dbReference type="Proteomes" id="UP000002358"/>
    </source>
</evidence>
<dbReference type="PANTHER" id="PTHR10353:SF36">
    <property type="entry name" value="LP05116P"/>
    <property type="match status" value="1"/>
</dbReference>
<dbReference type="KEGG" id="nvi:100115364"/>
<dbReference type="Gene3D" id="3.20.20.80">
    <property type="entry name" value="Glycosidases"/>
    <property type="match status" value="1"/>
</dbReference>
<evidence type="ECO:0000256" key="7">
    <source>
        <dbReference type="PROSITE-ProRule" id="PRU10055"/>
    </source>
</evidence>
<feature type="active site" description="Nucleophile" evidence="7">
    <location>
        <position position="400"/>
    </location>
</feature>
<dbReference type="InParanoid" id="A0A7M7G244"/>
<dbReference type="OrthoDB" id="65569at2759"/>
<dbReference type="RefSeq" id="XP_001600108.2">
    <property type="nucleotide sequence ID" value="XM_001600058.4"/>
</dbReference>
<dbReference type="SUPFAM" id="SSF51445">
    <property type="entry name" value="(Trans)glycosidases"/>
    <property type="match status" value="1"/>
</dbReference>
<keyword evidence="6" id="KW-0326">Glycosidase</keyword>
<keyword evidence="5" id="KW-0325">Glycoprotein</keyword>
<dbReference type="FunFam" id="3.20.20.80:FF:000013">
    <property type="entry name" value="lactase-phlorizin hydrolase"/>
    <property type="match status" value="1"/>
</dbReference>
<dbReference type="InterPro" id="IPR018120">
    <property type="entry name" value="Glyco_hydro_1_AS"/>
</dbReference>
<name>A0A7M7G244_NASVI</name>